<sequence>MPPMEILDPDVVVFSGWYLFPTRQLAECWDSHAYTLAFSNLIGPQRHSATSELVDINFLSGMVSEAGQDSSIVLACRAIGHAFLTRNIDTPETRSKRAATYGQALKATNMALEHPVLQTQDETLASVWLLSLYEKRPTLTISHQLIESPSRGHQPLDKSPQSHGIGSWIVHTQGMMSLLRLRGTSHFNTPLARDLFWLIYYAIQVRCFITDMASPSESSSWFRELEKWLNEDERHTYRLCVYGHHASTLCATIQQTITQWTASSRSAAMAVIAEVEGFERETQHLWQAFYDSPGSETVADSGLNTGLLWWRTYLHAFRLQLQLTLLELWDKMRTEKLDEETRTLENEFQRRVEVVQGAADKILACLPLLLSTDGPSGASPRLTTRFWRDGVRLLWPLRLVALGDATRDDQKRLACATLQQIRDEVGINPPGAFPLPVLAELVTRETQL</sequence>
<dbReference type="AlphaFoldDB" id="A0A177FJ91"/>
<evidence type="ECO:0000313" key="2">
    <source>
        <dbReference type="Proteomes" id="UP000077002"/>
    </source>
</evidence>
<proteinExistence type="predicted"/>
<gene>
    <name evidence="1" type="ORF">AYO21_02003</name>
</gene>
<dbReference type="GeneID" id="34597180"/>
<reference evidence="1 2" key="1">
    <citation type="submission" date="2016-03" db="EMBL/GenBank/DDBJ databases">
        <title>Draft genome sequence of the Fonsecaea monophora CBS 269.37.</title>
        <authorList>
            <person name="Bombassaro A."/>
            <person name="Vinicius W.A."/>
            <person name="De Hoog S."/>
            <person name="Sun J."/>
            <person name="Souza E.M."/>
            <person name="Raittz R.T."/>
            <person name="Costa F."/>
            <person name="Leao A.C."/>
            <person name="Tadra-Sfeir M.Z."/>
            <person name="Baura V."/>
            <person name="Balsanelli E."/>
            <person name="Pedrosa F.O."/>
            <person name="Moreno L.F."/>
            <person name="Steffens M.B."/>
            <person name="Xi L."/>
            <person name="Bocca A.L."/>
            <person name="Felipe M.S."/>
            <person name="Teixeira M."/>
            <person name="Telles Filho F.Q."/>
            <person name="Azevedo C.M."/>
            <person name="Gomes R."/>
            <person name="Vicente V.A."/>
        </authorList>
    </citation>
    <scope>NUCLEOTIDE SEQUENCE [LARGE SCALE GENOMIC DNA]</scope>
    <source>
        <strain evidence="1 2">CBS 269.37</strain>
    </source>
</reference>
<dbReference type="Proteomes" id="UP000077002">
    <property type="component" value="Unassembled WGS sequence"/>
</dbReference>
<name>A0A177FJ91_9EURO</name>
<dbReference type="PANTHER" id="PTHR38791:SF1">
    <property type="entry name" value="TRANSCRIPTION FACTOR, PUTATIVE-RELATED"/>
    <property type="match status" value="1"/>
</dbReference>
<keyword evidence="2" id="KW-1185">Reference proteome</keyword>
<organism evidence="1 2">
    <name type="scientific">Fonsecaea monophora</name>
    <dbReference type="NCBI Taxonomy" id="254056"/>
    <lineage>
        <taxon>Eukaryota</taxon>
        <taxon>Fungi</taxon>
        <taxon>Dikarya</taxon>
        <taxon>Ascomycota</taxon>
        <taxon>Pezizomycotina</taxon>
        <taxon>Eurotiomycetes</taxon>
        <taxon>Chaetothyriomycetidae</taxon>
        <taxon>Chaetothyriales</taxon>
        <taxon>Herpotrichiellaceae</taxon>
        <taxon>Fonsecaea</taxon>
    </lineage>
</organism>
<comment type="caution">
    <text evidence="1">The sequence shown here is derived from an EMBL/GenBank/DDBJ whole genome shotgun (WGS) entry which is preliminary data.</text>
</comment>
<dbReference type="PANTHER" id="PTHR38791">
    <property type="entry name" value="ZN(II)2CYS6 TRANSCRIPTION FACTOR (EUROFUNG)-RELATED-RELATED"/>
    <property type="match status" value="1"/>
</dbReference>
<dbReference type="EMBL" id="LVKK01000008">
    <property type="protein sequence ID" value="OAG43776.1"/>
    <property type="molecule type" value="Genomic_DNA"/>
</dbReference>
<dbReference type="OrthoDB" id="4491390at2759"/>
<dbReference type="RefSeq" id="XP_022515728.1">
    <property type="nucleotide sequence ID" value="XM_022651984.1"/>
</dbReference>
<dbReference type="InterPro" id="IPR053175">
    <property type="entry name" value="DHMBA_Reg_Transcription_Factor"/>
</dbReference>
<evidence type="ECO:0000313" key="1">
    <source>
        <dbReference type="EMBL" id="OAG43776.1"/>
    </source>
</evidence>
<protein>
    <recommendedName>
        <fullName evidence="3">Transcription factor domain-containing protein</fullName>
    </recommendedName>
</protein>
<evidence type="ECO:0008006" key="3">
    <source>
        <dbReference type="Google" id="ProtNLM"/>
    </source>
</evidence>
<accession>A0A177FJ91</accession>